<accession>A0A327JPI1</accession>
<gene>
    <name evidence="5" type="ORF">CH339_12875</name>
</gene>
<dbReference type="InterPro" id="IPR018357">
    <property type="entry name" value="Hexapep_transf_CS"/>
</dbReference>
<evidence type="ECO:0000256" key="3">
    <source>
        <dbReference type="ARBA" id="ARBA00022737"/>
    </source>
</evidence>
<evidence type="ECO:0000256" key="1">
    <source>
        <dbReference type="ARBA" id="ARBA00007274"/>
    </source>
</evidence>
<comment type="caution">
    <text evidence="5">The sequence shown here is derived from an EMBL/GenBank/DDBJ whole genome shotgun (WGS) entry which is preliminary data.</text>
</comment>
<protein>
    <recommendedName>
        <fullName evidence="7">Chloramphenicol acetyltransferase</fullName>
    </recommendedName>
</protein>
<reference evidence="5 6" key="1">
    <citation type="submission" date="2017-07" db="EMBL/GenBank/DDBJ databases">
        <title>Draft Genome Sequences of Select Purple Nonsulfur Bacteria.</title>
        <authorList>
            <person name="Lasarre B."/>
            <person name="Mckinlay J.B."/>
        </authorList>
    </citation>
    <scope>NUCLEOTIDE SEQUENCE [LARGE SCALE GENOMIC DNA]</scope>
    <source>
        <strain evidence="5 6">DSM 11290</strain>
    </source>
</reference>
<dbReference type="Proteomes" id="UP000249299">
    <property type="component" value="Unassembled WGS sequence"/>
</dbReference>
<dbReference type="AlphaFoldDB" id="A0A327JPI1"/>
<keyword evidence="4" id="KW-0012">Acyltransferase</keyword>
<dbReference type="PANTHER" id="PTHR43300:SF11">
    <property type="entry name" value="ACETYLTRANSFERASE RV3034C-RELATED"/>
    <property type="match status" value="1"/>
</dbReference>
<sequence>MNEHVAPTRLSLAPLIAPDAEIIDADIGRYTEIGARTRIVHSSFGDYSYIMESGDVLYADIGKFCSIASFVRLNAPNHPTWRAAQHHFTYRSNEYWPDKDVDAEIYDWRRSRAVTVGNDVWIGHGATVLSKVTVGDGAVIGSGAVVTRDVPPYAIVGGVPAKPIGERFPPAIAERLMALAWWNWDHDRLGDALDDFRHLSIEEFLEKYDS</sequence>
<dbReference type="PANTHER" id="PTHR43300">
    <property type="entry name" value="ACETYLTRANSFERASE"/>
    <property type="match status" value="1"/>
</dbReference>
<dbReference type="Pfam" id="PF00132">
    <property type="entry name" value="Hexapep"/>
    <property type="match status" value="1"/>
</dbReference>
<dbReference type="EMBL" id="NPEV01000026">
    <property type="protein sequence ID" value="RAI26782.1"/>
    <property type="molecule type" value="Genomic_DNA"/>
</dbReference>
<proteinExistence type="inferred from homology"/>
<dbReference type="NCBIfam" id="TIGR03308">
    <property type="entry name" value="phn_thr-fam"/>
    <property type="match status" value="1"/>
</dbReference>
<dbReference type="InterPro" id="IPR017694">
    <property type="entry name" value="Phosphonate_tfrase_rpt"/>
</dbReference>
<dbReference type="RefSeq" id="WP_111434772.1">
    <property type="nucleotide sequence ID" value="NZ_JACIGG010000010.1"/>
</dbReference>
<evidence type="ECO:0000256" key="2">
    <source>
        <dbReference type="ARBA" id="ARBA00022679"/>
    </source>
</evidence>
<dbReference type="InterPro" id="IPR011004">
    <property type="entry name" value="Trimer_LpxA-like_sf"/>
</dbReference>
<evidence type="ECO:0000313" key="6">
    <source>
        <dbReference type="Proteomes" id="UP000249299"/>
    </source>
</evidence>
<dbReference type="SUPFAM" id="SSF51161">
    <property type="entry name" value="Trimeric LpxA-like enzymes"/>
    <property type="match status" value="1"/>
</dbReference>
<dbReference type="PROSITE" id="PS00101">
    <property type="entry name" value="HEXAPEP_TRANSFERASES"/>
    <property type="match status" value="1"/>
</dbReference>
<name>A0A327JPI1_9HYPH</name>
<evidence type="ECO:0000313" key="5">
    <source>
        <dbReference type="EMBL" id="RAI26782.1"/>
    </source>
</evidence>
<dbReference type="InterPro" id="IPR050179">
    <property type="entry name" value="Trans_hexapeptide_repeat"/>
</dbReference>
<dbReference type="OrthoDB" id="9815592at2"/>
<keyword evidence="2" id="KW-0808">Transferase</keyword>
<dbReference type="InterPro" id="IPR001451">
    <property type="entry name" value="Hexapep"/>
</dbReference>
<evidence type="ECO:0008006" key="7">
    <source>
        <dbReference type="Google" id="ProtNLM"/>
    </source>
</evidence>
<evidence type="ECO:0000256" key="4">
    <source>
        <dbReference type="ARBA" id="ARBA00023315"/>
    </source>
</evidence>
<dbReference type="Gene3D" id="2.160.10.10">
    <property type="entry name" value="Hexapeptide repeat proteins"/>
    <property type="match status" value="1"/>
</dbReference>
<dbReference type="GO" id="GO:0016746">
    <property type="term" value="F:acyltransferase activity"/>
    <property type="evidence" value="ECO:0007669"/>
    <property type="project" value="UniProtKB-KW"/>
</dbReference>
<keyword evidence="6" id="KW-1185">Reference proteome</keyword>
<comment type="similarity">
    <text evidence="1">Belongs to the transferase hexapeptide repeat family.</text>
</comment>
<keyword evidence="3" id="KW-0677">Repeat</keyword>
<organism evidence="5 6">
    <name type="scientific">Rhodobium orientis</name>
    <dbReference type="NCBI Taxonomy" id="34017"/>
    <lineage>
        <taxon>Bacteria</taxon>
        <taxon>Pseudomonadati</taxon>
        <taxon>Pseudomonadota</taxon>
        <taxon>Alphaproteobacteria</taxon>
        <taxon>Hyphomicrobiales</taxon>
        <taxon>Rhodobiaceae</taxon>
        <taxon>Rhodobium</taxon>
    </lineage>
</organism>
<dbReference type="CDD" id="cd03349">
    <property type="entry name" value="LbH_XAT"/>
    <property type="match status" value="1"/>
</dbReference>